<evidence type="ECO:0000313" key="3">
    <source>
        <dbReference type="Proteomes" id="UP000299102"/>
    </source>
</evidence>
<reference evidence="2 3" key="1">
    <citation type="journal article" date="2019" name="Commun. Biol.">
        <title>The bagworm genome reveals a unique fibroin gene that provides high tensile strength.</title>
        <authorList>
            <person name="Kono N."/>
            <person name="Nakamura H."/>
            <person name="Ohtoshi R."/>
            <person name="Tomita M."/>
            <person name="Numata K."/>
            <person name="Arakawa K."/>
        </authorList>
    </citation>
    <scope>NUCLEOTIDE SEQUENCE [LARGE SCALE GENOMIC DNA]</scope>
</reference>
<protein>
    <submittedName>
        <fullName evidence="2">Uncharacterized protein</fullName>
    </submittedName>
</protein>
<dbReference type="Pfam" id="PF05380">
    <property type="entry name" value="Peptidase_A17"/>
    <property type="match status" value="1"/>
</dbReference>
<dbReference type="OrthoDB" id="7554397at2759"/>
<dbReference type="PANTHER" id="PTHR47331">
    <property type="entry name" value="PHD-TYPE DOMAIN-CONTAINING PROTEIN"/>
    <property type="match status" value="1"/>
</dbReference>
<evidence type="ECO:0000256" key="1">
    <source>
        <dbReference type="SAM" id="MobiDB-lite"/>
    </source>
</evidence>
<name>A0A4C1ZFC3_EUMVA</name>
<proteinExistence type="predicted"/>
<feature type="compositionally biased region" description="Polar residues" evidence="1">
    <location>
        <begin position="255"/>
        <end position="268"/>
    </location>
</feature>
<gene>
    <name evidence="2" type="ORF">EVAR_55824_1</name>
</gene>
<accession>A0A4C1ZFC3</accession>
<dbReference type="PANTHER" id="PTHR47331:SF1">
    <property type="entry name" value="GAG-LIKE PROTEIN"/>
    <property type="match status" value="1"/>
</dbReference>
<keyword evidence="3" id="KW-1185">Reference proteome</keyword>
<feature type="region of interest" description="Disordered" evidence="1">
    <location>
        <begin position="255"/>
        <end position="290"/>
    </location>
</feature>
<organism evidence="2 3">
    <name type="scientific">Eumeta variegata</name>
    <name type="common">Bagworm moth</name>
    <name type="synonym">Eumeta japonica</name>
    <dbReference type="NCBI Taxonomy" id="151549"/>
    <lineage>
        <taxon>Eukaryota</taxon>
        <taxon>Metazoa</taxon>
        <taxon>Ecdysozoa</taxon>
        <taxon>Arthropoda</taxon>
        <taxon>Hexapoda</taxon>
        <taxon>Insecta</taxon>
        <taxon>Pterygota</taxon>
        <taxon>Neoptera</taxon>
        <taxon>Endopterygota</taxon>
        <taxon>Lepidoptera</taxon>
        <taxon>Glossata</taxon>
        <taxon>Ditrysia</taxon>
        <taxon>Tineoidea</taxon>
        <taxon>Psychidae</taxon>
        <taxon>Oiketicinae</taxon>
        <taxon>Eumeta</taxon>
    </lineage>
</organism>
<feature type="compositionally biased region" description="Polar residues" evidence="1">
    <location>
        <begin position="279"/>
        <end position="290"/>
    </location>
</feature>
<dbReference type="InterPro" id="IPR008042">
    <property type="entry name" value="Retrotrans_Pao"/>
</dbReference>
<dbReference type="AlphaFoldDB" id="A0A4C1ZFC3"/>
<evidence type="ECO:0000313" key="2">
    <source>
        <dbReference type="EMBL" id="GBP85245.1"/>
    </source>
</evidence>
<comment type="caution">
    <text evidence="2">The sequence shown here is derived from an EMBL/GenBank/DDBJ whole genome shotgun (WGS) entry which is preliminary data.</text>
</comment>
<sequence>MITRRRVHRDVSDAALTTKIEAERQRAVDTYEIRLINKFSKYENAPLSVLIRQDNWYLLVAGRMRRGSRGSKAIASERAYFATVYWRFIDGEGRAYITLSAAKVRIAPLKFGSAAVLGCRLAKTVSEEYQIKANTRFFWTDSKTVLVWLRSSPRFFKQKATPPDPPRGDHPRCRLNHDHCPFALVGFDYFGLFPMTTIERSDERRDIEALHHVKVYTVRCTVCGWRKNGHIKKLSFRSTFYDLLPVPCALAGGTRTQVATDSSRSRPQSHSHETLGREGSSQPSSQDSIR</sequence>
<dbReference type="Proteomes" id="UP000299102">
    <property type="component" value="Unassembled WGS sequence"/>
</dbReference>
<dbReference type="EMBL" id="BGZK01001724">
    <property type="protein sequence ID" value="GBP85245.1"/>
    <property type="molecule type" value="Genomic_DNA"/>
</dbReference>